<organism evidence="4 5">
    <name type="scientific">Eragrostis curvula</name>
    <name type="common">weeping love grass</name>
    <dbReference type="NCBI Taxonomy" id="38414"/>
    <lineage>
        <taxon>Eukaryota</taxon>
        <taxon>Viridiplantae</taxon>
        <taxon>Streptophyta</taxon>
        <taxon>Embryophyta</taxon>
        <taxon>Tracheophyta</taxon>
        <taxon>Spermatophyta</taxon>
        <taxon>Magnoliopsida</taxon>
        <taxon>Liliopsida</taxon>
        <taxon>Poales</taxon>
        <taxon>Poaceae</taxon>
        <taxon>PACMAD clade</taxon>
        <taxon>Chloridoideae</taxon>
        <taxon>Eragrostideae</taxon>
        <taxon>Eragrostidinae</taxon>
        <taxon>Eragrostis</taxon>
    </lineage>
</organism>
<dbReference type="AlphaFoldDB" id="A0A5J9W4T5"/>
<keyword evidence="5" id="KW-1185">Reference proteome</keyword>
<dbReference type="Gene3D" id="1.25.40.10">
    <property type="entry name" value="Tetratricopeptide repeat domain"/>
    <property type="match status" value="4"/>
</dbReference>
<dbReference type="Pfam" id="PF12854">
    <property type="entry name" value="PPR_1"/>
    <property type="match status" value="2"/>
</dbReference>
<dbReference type="InterPro" id="IPR011990">
    <property type="entry name" value="TPR-like_helical_dom_sf"/>
</dbReference>
<sequence length="540" mass="59443">MRPTAAAAAATGFNSPWTLAIRAAADQGRPRRAVALYLSSLRSPHHRPCPFALAAVLKSVPRLPAHAQLPAASSLHAHLLRLGLLSHPYPHAALEHLYSRLLPTHPLLDEAPAAAPRNRHSLLVASNSRLASLLRAGDVPAARALFDGMPARDVVSWNSMVAGLAKAGHLDDAAEMFDRMPERNAASWNALVCGFIARGQLARARELFERMPVRNNVSWVTMISGYAKAGEVHAAADLFERMESKDLYVWNAMISCYAQNGCAREALGVFNRMLKPHVWVLPNEKTLSSVLSACSQLGDLRFGLWVESFMGCVGVELDDHLRTALVDLYTKNGRMDRAIDLFRGLKKRDVVSYSAMIVGCGMHGKLNEALGLFKEMSEAKIDPNAITFVGLLSAYNHAGLMEEARACFASMSSKYRISPSVEHYTIMVDLLGRSGKLDEAFQLITQMPVRPHASVWGALLLACRLHNNVELGEIVASKCFELEPEETGYYILLGNIYAQAEKWDKVKRLRKIMAERGLNKMPGSSWVTFALAQIEEAIKL</sequence>
<dbReference type="Gramene" id="TVU42935">
    <property type="protein sequence ID" value="TVU42935"/>
    <property type="gene ID" value="EJB05_09360"/>
</dbReference>
<dbReference type="PANTHER" id="PTHR47926:SF545">
    <property type="entry name" value="PENTACOTRIPEPTIDE-REPEAT REGION OF PRORP DOMAIN-CONTAINING PROTEIN"/>
    <property type="match status" value="1"/>
</dbReference>
<dbReference type="NCBIfam" id="TIGR00756">
    <property type="entry name" value="PPR"/>
    <property type="match status" value="8"/>
</dbReference>
<dbReference type="Pfam" id="PF13041">
    <property type="entry name" value="PPR_2"/>
    <property type="match status" value="1"/>
</dbReference>
<evidence type="ECO:0000256" key="3">
    <source>
        <dbReference type="PROSITE-ProRule" id="PRU00708"/>
    </source>
</evidence>
<dbReference type="EMBL" id="RWGY01000005">
    <property type="protein sequence ID" value="TVU42935.1"/>
    <property type="molecule type" value="Genomic_DNA"/>
</dbReference>
<dbReference type="GO" id="GO:0003723">
    <property type="term" value="F:RNA binding"/>
    <property type="evidence" value="ECO:0007669"/>
    <property type="project" value="InterPro"/>
</dbReference>
<proteinExistence type="predicted"/>
<dbReference type="PANTHER" id="PTHR47926">
    <property type="entry name" value="PENTATRICOPEPTIDE REPEAT-CONTAINING PROTEIN"/>
    <property type="match status" value="1"/>
</dbReference>
<feature type="repeat" description="PPR" evidence="3">
    <location>
        <begin position="153"/>
        <end position="187"/>
    </location>
</feature>
<feature type="repeat" description="PPR" evidence="3">
    <location>
        <begin position="215"/>
        <end position="249"/>
    </location>
</feature>
<gene>
    <name evidence="4" type="ORF">EJB05_09360</name>
</gene>
<dbReference type="Pfam" id="PF01535">
    <property type="entry name" value="PPR"/>
    <property type="match status" value="3"/>
</dbReference>
<dbReference type="FunFam" id="1.25.40.10:FF:000971">
    <property type="entry name" value="Pentatricopeptide repeat-containing protein"/>
    <property type="match status" value="1"/>
</dbReference>
<accession>A0A5J9W4T5</accession>
<dbReference type="InterPro" id="IPR046848">
    <property type="entry name" value="E_motif"/>
</dbReference>
<dbReference type="Proteomes" id="UP000324897">
    <property type="component" value="Unassembled WGS sequence"/>
</dbReference>
<evidence type="ECO:0000313" key="5">
    <source>
        <dbReference type="Proteomes" id="UP000324897"/>
    </source>
</evidence>
<dbReference type="FunFam" id="1.25.40.10:FF:001097">
    <property type="entry name" value="Pentatricopeptide repeat-containing protein At4g22760"/>
    <property type="match status" value="1"/>
</dbReference>
<name>A0A5J9W4T5_9POAL</name>
<keyword evidence="2" id="KW-0809">Transit peptide</keyword>
<protein>
    <recommendedName>
        <fullName evidence="6">Pentacotripeptide-repeat region of PRORP domain-containing protein</fullName>
    </recommendedName>
</protein>
<evidence type="ECO:0000256" key="1">
    <source>
        <dbReference type="ARBA" id="ARBA00022737"/>
    </source>
</evidence>
<feature type="repeat" description="PPR" evidence="3">
    <location>
        <begin position="420"/>
        <end position="454"/>
    </location>
</feature>
<dbReference type="GO" id="GO:0009451">
    <property type="term" value="P:RNA modification"/>
    <property type="evidence" value="ECO:0007669"/>
    <property type="project" value="InterPro"/>
</dbReference>
<comment type="caution">
    <text evidence="4">The sequence shown here is derived from an EMBL/GenBank/DDBJ whole genome shotgun (WGS) entry which is preliminary data.</text>
</comment>
<dbReference type="InterPro" id="IPR046960">
    <property type="entry name" value="PPR_At4g14850-like_plant"/>
</dbReference>
<evidence type="ECO:0008006" key="6">
    <source>
        <dbReference type="Google" id="ProtNLM"/>
    </source>
</evidence>
<feature type="repeat" description="PPR" evidence="3">
    <location>
        <begin position="349"/>
        <end position="383"/>
    </location>
</feature>
<dbReference type="SUPFAM" id="SSF48452">
    <property type="entry name" value="TPR-like"/>
    <property type="match status" value="1"/>
</dbReference>
<evidence type="ECO:0000256" key="2">
    <source>
        <dbReference type="ARBA" id="ARBA00022946"/>
    </source>
</evidence>
<keyword evidence="1" id="KW-0677">Repeat</keyword>
<reference evidence="4 5" key="1">
    <citation type="journal article" date="2019" name="Sci. Rep.">
        <title>A high-quality genome of Eragrostis curvula grass provides insights into Poaceae evolution and supports new strategies to enhance forage quality.</title>
        <authorList>
            <person name="Carballo J."/>
            <person name="Santos B.A.C.M."/>
            <person name="Zappacosta D."/>
            <person name="Garbus I."/>
            <person name="Selva J.P."/>
            <person name="Gallo C.A."/>
            <person name="Diaz A."/>
            <person name="Albertini E."/>
            <person name="Caccamo M."/>
            <person name="Echenique V."/>
        </authorList>
    </citation>
    <scope>NUCLEOTIDE SEQUENCE [LARGE SCALE GENOMIC DNA]</scope>
    <source>
        <strain evidence="5">cv. Victoria</strain>
        <tissue evidence="4">Leaf</tissue>
    </source>
</reference>
<evidence type="ECO:0000313" key="4">
    <source>
        <dbReference type="EMBL" id="TVU42935.1"/>
    </source>
</evidence>
<feature type="non-terminal residue" evidence="4">
    <location>
        <position position="1"/>
    </location>
</feature>
<dbReference type="OrthoDB" id="185373at2759"/>
<dbReference type="Pfam" id="PF20431">
    <property type="entry name" value="E_motif"/>
    <property type="match status" value="1"/>
</dbReference>
<dbReference type="PROSITE" id="PS51375">
    <property type="entry name" value="PPR"/>
    <property type="match status" value="4"/>
</dbReference>
<dbReference type="InterPro" id="IPR002885">
    <property type="entry name" value="PPR_rpt"/>
</dbReference>